<dbReference type="InterPro" id="IPR016181">
    <property type="entry name" value="Acyl_CoA_acyltransferase"/>
</dbReference>
<reference evidence="2 3" key="1">
    <citation type="journal article" date="2025" name="Anaerobe">
        <title>Description of Anaerococcus kampingiae sp. nov., Anaerococcus groningensis sp. nov., Anaerococcus martiniensis sp. nov., and Anaerococcus cruorum sp. nov., isolated from human clinical specimens.</title>
        <authorList>
            <person name="Boiten K.E."/>
            <person name="Meijer J."/>
            <person name="van Wezel E.M."/>
            <person name="Veloo A.C.M."/>
        </authorList>
    </citation>
    <scope>NUCLEOTIDE SEQUENCE [LARGE SCALE GENOMIC DNA]</scope>
    <source>
        <strain evidence="2 3">ENR0874</strain>
    </source>
</reference>
<proteinExistence type="predicted"/>
<keyword evidence="3" id="KW-1185">Reference proteome</keyword>
<evidence type="ECO:0000313" key="2">
    <source>
        <dbReference type="EMBL" id="MFO3667175.1"/>
    </source>
</evidence>
<organism evidence="2 3">
    <name type="scientific">Anaerococcus kampingae</name>
    <dbReference type="NCBI Taxonomy" id="3115614"/>
    <lineage>
        <taxon>Bacteria</taxon>
        <taxon>Bacillati</taxon>
        <taxon>Bacillota</taxon>
        <taxon>Tissierellia</taxon>
        <taxon>Tissierellales</taxon>
        <taxon>Peptoniphilaceae</taxon>
        <taxon>Anaerococcus</taxon>
    </lineage>
</organism>
<sequence>MKEIEIIDYFPAYDISLAWYIDPLTVKMVDGVQKAYDLDDLIRMYTYLSKHGDLFYIEYDNKLIGDCAIFDDNMVALVLDKDYRGKGLGSLVLESLIDYAKDKGLRYLKAEIYDFNEPSLNLFSKFGFKECGNELYRLDL</sequence>
<dbReference type="PANTHER" id="PTHR43328">
    <property type="entry name" value="ACETYLTRANSFERASE-RELATED"/>
    <property type="match status" value="1"/>
</dbReference>
<accession>A0ABW9MCY2</accession>
<gene>
    <name evidence="2" type="ORF">ACCQ42_05260</name>
</gene>
<dbReference type="PANTHER" id="PTHR43328:SF1">
    <property type="entry name" value="N-ACETYLTRANSFERASE DOMAIN-CONTAINING PROTEIN"/>
    <property type="match status" value="1"/>
</dbReference>
<dbReference type="Pfam" id="PF00583">
    <property type="entry name" value="Acetyltransf_1"/>
    <property type="match status" value="1"/>
</dbReference>
<dbReference type="CDD" id="cd04301">
    <property type="entry name" value="NAT_SF"/>
    <property type="match status" value="1"/>
</dbReference>
<dbReference type="EMBL" id="JBGMEF010000018">
    <property type="protein sequence ID" value="MFO3667175.1"/>
    <property type="molecule type" value="Genomic_DNA"/>
</dbReference>
<feature type="domain" description="N-acetyltransferase" evidence="1">
    <location>
        <begin position="4"/>
        <end position="140"/>
    </location>
</feature>
<name>A0ABW9MCY2_9FIRM</name>
<dbReference type="InterPro" id="IPR000182">
    <property type="entry name" value="GNAT_dom"/>
</dbReference>
<protein>
    <submittedName>
        <fullName evidence="2">N-acetyltransferase family protein</fullName>
    </submittedName>
</protein>
<comment type="caution">
    <text evidence="2">The sequence shown here is derived from an EMBL/GenBank/DDBJ whole genome shotgun (WGS) entry which is preliminary data.</text>
</comment>
<dbReference type="Proteomes" id="UP001637994">
    <property type="component" value="Unassembled WGS sequence"/>
</dbReference>
<evidence type="ECO:0000259" key="1">
    <source>
        <dbReference type="PROSITE" id="PS51186"/>
    </source>
</evidence>
<evidence type="ECO:0000313" key="3">
    <source>
        <dbReference type="Proteomes" id="UP001637994"/>
    </source>
</evidence>
<dbReference type="SUPFAM" id="SSF55729">
    <property type="entry name" value="Acyl-CoA N-acyltransferases (Nat)"/>
    <property type="match status" value="1"/>
</dbReference>
<dbReference type="Gene3D" id="3.40.630.30">
    <property type="match status" value="1"/>
</dbReference>
<dbReference type="PROSITE" id="PS51186">
    <property type="entry name" value="GNAT"/>
    <property type="match status" value="1"/>
</dbReference>
<dbReference type="RefSeq" id="WP_410035561.1">
    <property type="nucleotide sequence ID" value="NZ_JBGMEF010000018.1"/>
</dbReference>